<evidence type="ECO:0000256" key="1">
    <source>
        <dbReference type="ARBA" id="ARBA00005964"/>
    </source>
</evidence>
<dbReference type="EC" id="3.1.1.-" evidence="3"/>
<dbReference type="Gene3D" id="3.40.50.1820">
    <property type="entry name" value="alpha/beta hydrolase"/>
    <property type="match status" value="1"/>
</dbReference>
<reference evidence="5 6" key="1">
    <citation type="submission" date="2015-12" db="EMBL/GenBank/DDBJ databases">
        <title>Draft genome sequence of Moniliophthora roreri, the causal agent of frosty pod rot of cacao.</title>
        <authorList>
            <person name="Aime M.C."/>
            <person name="Diaz-Valderrama J.R."/>
            <person name="Kijpornyongpan T."/>
            <person name="Phillips-Mora W."/>
        </authorList>
    </citation>
    <scope>NUCLEOTIDE SEQUENCE [LARGE SCALE GENOMIC DNA]</scope>
    <source>
        <strain evidence="5 6">MCA 2952</strain>
    </source>
</reference>
<dbReference type="Proteomes" id="UP000054988">
    <property type="component" value="Unassembled WGS sequence"/>
</dbReference>
<proteinExistence type="inferred from homology"/>
<dbReference type="GO" id="GO:0016787">
    <property type="term" value="F:hydrolase activity"/>
    <property type="evidence" value="ECO:0007669"/>
    <property type="project" value="UniProtKB-KW"/>
</dbReference>
<feature type="chain" id="PRO_5006774261" description="Carboxylic ester hydrolase" evidence="3">
    <location>
        <begin position="21"/>
        <end position="564"/>
    </location>
</feature>
<dbReference type="SUPFAM" id="SSF53474">
    <property type="entry name" value="alpha/beta-Hydrolases"/>
    <property type="match status" value="1"/>
</dbReference>
<gene>
    <name evidence="5" type="ORF">WG66_18195</name>
</gene>
<evidence type="ECO:0000313" key="6">
    <source>
        <dbReference type="Proteomes" id="UP000054988"/>
    </source>
</evidence>
<evidence type="ECO:0000256" key="3">
    <source>
        <dbReference type="RuleBase" id="RU361235"/>
    </source>
</evidence>
<dbReference type="AlphaFoldDB" id="A0A0W0EYU9"/>
<dbReference type="ESTHER" id="monro-v2wci9">
    <property type="family name" value="Fungal_carboxylesterase_lipase"/>
</dbReference>
<accession>A0A0W0EYU9</accession>
<dbReference type="EMBL" id="LATX01002443">
    <property type="protein sequence ID" value="KTB29215.1"/>
    <property type="molecule type" value="Genomic_DNA"/>
</dbReference>
<dbReference type="PROSITE" id="PS00941">
    <property type="entry name" value="CARBOXYLESTERASE_B_2"/>
    <property type="match status" value="1"/>
</dbReference>
<dbReference type="eggNOG" id="KOG4389">
    <property type="taxonomic scope" value="Eukaryota"/>
</dbReference>
<evidence type="ECO:0000256" key="2">
    <source>
        <dbReference type="ARBA" id="ARBA00022801"/>
    </source>
</evidence>
<evidence type="ECO:0000313" key="5">
    <source>
        <dbReference type="EMBL" id="KTB29215.1"/>
    </source>
</evidence>
<name>A0A0W0EYU9_MONRR</name>
<sequence>MHLSFKQLSSILLFASLSSAATVTLGNTTIVGQDISSQGLEFFGGIPFAEPPVGNLRLKPPVQKIFLNIPTFDATSFGASCLQVPVFGSADLSNTTLSEDCLFINIIRPAGIEGRDAALLPVMVYIYGGGFLIDGPAPNANVTRIVARSVERGTPVIYASFNYRLGPLGFPAGQEAADKGALNLGLRDQLAALGWIQTNIAAFGGDKDKVTLFGSSAGAVSISTLFFNSDLEKYARAAIMESGIAGTTISFDSARRQNRWESFVAAIPECRDTAKSNNTFDCLRRGNVGTTHFIQAIRTSLDEADELFPWVPTIDGPEGLFPELASELLKKGQYSKIPFITGNTLDEGTIFTASTVIASEQSMREALIGNFTTVSGISTPDPELDNAVNTVLRLYPDIPALGSPFNTGNETFGLSTTYKRLSAIYTDMAFHFPRRSWIRTLAQAGVKAYGYQFSYPELNPSPALGVAHSSELNYVVGFAYFPSSFVPSATAARVSEQIIDYWVSFATSLDPNDGLGCDRPVWPQYTVDDPALLDLNGSDTGPLLDTYRNDQFDFVDSNPVIFRH</sequence>
<evidence type="ECO:0000259" key="4">
    <source>
        <dbReference type="Pfam" id="PF00135"/>
    </source>
</evidence>
<dbReference type="InterPro" id="IPR050309">
    <property type="entry name" value="Type-B_Carboxylest/Lipase"/>
</dbReference>
<dbReference type="InterPro" id="IPR002018">
    <property type="entry name" value="CarbesteraseB"/>
</dbReference>
<feature type="domain" description="Carboxylesterase type B" evidence="4">
    <location>
        <begin position="21"/>
        <end position="542"/>
    </location>
</feature>
<keyword evidence="3" id="KW-0732">Signal</keyword>
<dbReference type="InterPro" id="IPR019819">
    <property type="entry name" value="Carboxylesterase_B_CS"/>
</dbReference>
<dbReference type="InterPro" id="IPR019826">
    <property type="entry name" value="Carboxylesterase_B_AS"/>
</dbReference>
<keyword evidence="2 3" id="KW-0378">Hydrolase</keyword>
<protein>
    <recommendedName>
        <fullName evidence="3">Carboxylic ester hydrolase</fullName>
        <ecNumber evidence="3">3.1.1.-</ecNumber>
    </recommendedName>
</protein>
<comment type="caution">
    <text evidence="5">The sequence shown here is derived from an EMBL/GenBank/DDBJ whole genome shotgun (WGS) entry which is preliminary data.</text>
</comment>
<dbReference type="Pfam" id="PF00135">
    <property type="entry name" value="COesterase"/>
    <property type="match status" value="1"/>
</dbReference>
<organism evidence="5 6">
    <name type="scientific">Moniliophthora roreri</name>
    <name type="common">Frosty pod rot fungus</name>
    <name type="synonym">Monilia roreri</name>
    <dbReference type="NCBI Taxonomy" id="221103"/>
    <lineage>
        <taxon>Eukaryota</taxon>
        <taxon>Fungi</taxon>
        <taxon>Dikarya</taxon>
        <taxon>Basidiomycota</taxon>
        <taxon>Agaricomycotina</taxon>
        <taxon>Agaricomycetes</taxon>
        <taxon>Agaricomycetidae</taxon>
        <taxon>Agaricales</taxon>
        <taxon>Marasmiineae</taxon>
        <taxon>Marasmiaceae</taxon>
        <taxon>Moniliophthora</taxon>
    </lineage>
</organism>
<dbReference type="InterPro" id="IPR029058">
    <property type="entry name" value="AB_hydrolase_fold"/>
</dbReference>
<dbReference type="PANTHER" id="PTHR11559">
    <property type="entry name" value="CARBOXYLESTERASE"/>
    <property type="match status" value="1"/>
</dbReference>
<dbReference type="PROSITE" id="PS00122">
    <property type="entry name" value="CARBOXYLESTERASE_B_1"/>
    <property type="match status" value="1"/>
</dbReference>
<feature type="signal peptide" evidence="3">
    <location>
        <begin position="1"/>
        <end position="20"/>
    </location>
</feature>
<comment type="similarity">
    <text evidence="1 3">Belongs to the type-B carboxylesterase/lipase family.</text>
</comment>